<keyword evidence="1" id="KW-0597">Phosphoprotein</keyword>
<feature type="domain" description="Response regulatory" evidence="2">
    <location>
        <begin position="5"/>
        <end position="122"/>
    </location>
</feature>
<protein>
    <submittedName>
        <fullName evidence="3">Response regulator receiver domain-containing protein</fullName>
    </submittedName>
</protein>
<dbReference type="InterPro" id="IPR001789">
    <property type="entry name" value="Sig_transdc_resp-reg_receiver"/>
</dbReference>
<evidence type="ECO:0000313" key="3">
    <source>
        <dbReference type="EMBL" id="SNS70493.1"/>
    </source>
</evidence>
<feature type="modified residue" description="4-aspartylphosphate" evidence="1">
    <location>
        <position position="56"/>
    </location>
</feature>
<gene>
    <name evidence="3" type="ORF">SAMN05421640_0926</name>
</gene>
<evidence type="ECO:0000256" key="1">
    <source>
        <dbReference type="PROSITE-ProRule" id="PRU00169"/>
    </source>
</evidence>
<dbReference type="Gene3D" id="3.40.50.2300">
    <property type="match status" value="1"/>
</dbReference>
<dbReference type="OrthoDB" id="9789181at2"/>
<reference evidence="3 4" key="1">
    <citation type="submission" date="2017-06" db="EMBL/GenBank/DDBJ databases">
        <authorList>
            <person name="Kim H.J."/>
            <person name="Triplett B.A."/>
        </authorList>
    </citation>
    <scope>NUCLEOTIDE SEQUENCE [LARGE SCALE GENOMIC DNA]</scope>
    <source>
        <strain evidence="3 4">DSM 19307</strain>
    </source>
</reference>
<name>A0A239GPR5_EKHLU</name>
<proteinExistence type="predicted"/>
<accession>A0A239GPR5</accession>
<keyword evidence="4" id="KW-1185">Reference proteome</keyword>
<dbReference type="Pfam" id="PF00072">
    <property type="entry name" value="Response_reg"/>
    <property type="match status" value="1"/>
</dbReference>
<dbReference type="EMBL" id="FZPD01000002">
    <property type="protein sequence ID" value="SNS70493.1"/>
    <property type="molecule type" value="Genomic_DNA"/>
</dbReference>
<dbReference type="InterPro" id="IPR011006">
    <property type="entry name" value="CheY-like_superfamily"/>
</dbReference>
<dbReference type="SUPFAM" id="SSF52172">
    <property type="entry name" value="CheY-like"/>
    <property type="match status" value="1"/>
</dbReference>
<dbReference type="SMART" id="SM00448">
    <property type="entry name" value="REC"/>
    <property type="match status" value="1"/>
</dbReference>
<dbReference type="GO" id="GO:0000160">
    <property type="term" value="P:phosphorelay signal transduction system"/>
    <property type="evidence" value="ECO:0007669"/>
    <property type="project" value="InterPro"/>
</dbReference>
<evidence type="ECO:0000259" key="2">
    <source>
        <dbReference type="PROSITE" id="PS50110"/>
    </source>
</evidence>
<dbReference type="Proteomes" id="UP000198393">
    <property type="component" value="Unassembled WGS sequence"/>
</dbReference>
<organism evidence="3 4">
    <name type="scientific">Ekhidna lutea</name>
    <dbReference type="NCBI Taxonomy" id="447679"/>
    <lineage>
        <taxon>Bacteria</taxon>
        <taxon>Pseudomonadati</taxon>
        <taxon>Bacteroidota</taxon>
        <taxon>Cytophagia</taxon>
        <taxon>Cytophagales</taxon>
        <taxon>Reichenbachiellaceae</taxon>
        <taxon>Ekhidna</taxon>
    </lineage>
</organism>
<dbReference type="RefSeq" id="WP_089355699.1">
    <property type="nucleotide sequence ID" value="NZ_FZPD01000002.1"/>
</dbReference>
<evidence type="ECO:0000313" key="4">
    <source>
        <dbReference type="Proteomes" id="UP000198393"/>
    </source>
</evidence>
<sequence>MKPLTCISIDDNPLFTRKLEAFTEGLDWISIVDSYDNPIQGATAIVNTNPDVVFLDIEMPYIDGEYLVDWIKPRLESMEKKPRIIVISSVSEPPEELLANTEGFINKSTVTDPETLEASLKSILG</sequence>
<dbReference type="AlphaFoldDB" id="A0A239GPR5"/>
<dbReference type="PROSITE" id="PS50110">
    <property type="entry name" value="RESPONSE_REGULATORY"/>
    <property type="match status" value="1"/>
</dbReference>